<evidence type="ECO:0000313" key="4">
    <source>
        <dbReference type="Proteomes" id="UP000284178"/>
    </source>
</evidence>
<name>A0A412G6R0_9FIRM</name>
<comment type="caution">
    <text evidence="3">The sequence shown here is derived from an EMBL/GenBank/DDBJ whole genome shotgun (WGS) entry which is preliminary data.</text>
</comment>
<feature type="domain" description="PASTA" evidence="2">
    <location>
        <begin position="311"/>
        <end position="379"/>
    </location>
</feature>
<feature type="transmembrane region" description="Helical" evidence="1">
    <location>
        <begin position="12"/>
        <end position="34"/>
    </location>
</feature>
<proteinExistence type="predicted"/>
<evidence type="ECO:0000256" key="1">
    <source>
        <dbReference type="SAM" id="Phobius"/>
    </source>
</evidence>
<dbReference type="AlphaFoldDB" id="A0A412G6R0"/>
<keyword evidence="1" id="KW-0472">Membrane</keyword>
<dbReference type="RefSeq" id="WP_117892681.1">
    <property type="nucleotide sequence ID" value="NZ_CABJCV010000001.1"/>
</dbReference>
<dbReference type="CDD" id="cd06577">
    <property type="entry name" value="PASTA_pknB"/>
    <property type="match status" value="5"/>
</dbReference>
<sequence>MNIDFTNKKTIALLSAVGILAVATIAAVVILLTLPGKAIQVEDFSGKTVEEIKKWATEKKLGDSQLVVEYEYSDTVDKDKLISQSIASEQKLNKDSVLTVVFSKGPDPDVEVTLPDFKGMTEEEIEKFVETNKLLDVTYEYAVDEKIEKGKFIKVNVTDTVVKRSTMLVFTISQGEDGTGEQIIVPDFSDYTKAKITNWAKANKVTINWKEEASDKIAKDKVISQDPKAGETIKTGDKITVTMSLGKTVTMKSLAKMSKDEAKKWLNDNGLVGEFSEAYSGSVEYGYVISNTPEKGDVKQGSTVKVKVSLGKIKLESFIGKKKEDAESFKKKVNNSEANLTFTYSEVESTEPVGTIVSQGYDSGTYLAPGTTVNFQISKGKSITVENKAGVSENEFKKYISGLGLSLGTRSTAYSDKAAGTILENETGKKAAGSTVWYKVSLGQFSPAAGDFENKSVAEARKIIENANNSGAGWSFSEGASEFNDSVASGNTFGCSISGKTVTCKVSKGKGITVKNYVGGAAPCSTNSCSVDGVTIKQVYQSDYSDVPAGQVVDQSVGAGTVVSSGTEITLTLSKGPKPVTTAKVPNAPLTIYSGTSYEDCKAKIQNAFNNAGFSNLTFTKITGEIDNPEGINGAVKSVSVELGAEIETSTEIVIEIYSAS</sequence>
<organism evidence="3 4">
    <name type="scientific">Holdemania filiformis</name>
    <dbReference type="NCBI Taxonomy" id="61171"/>
    <lineage>
        <taxon>Bacteria</taxon>
        <taxon>Bacillati</taxon>
        <taxon>Bacillota</taxon>
        <taxon>Erysipelotrichia</taxon>
        <taxon>Erysipelotrichales</taxon>
        <taxon>Erysipelotrichaceae</taxon>
        <taxon>Holdemania</taxon>
    </lineage>
</organism>
<protein>
    <submittedName>
        <fullName evidence="3">PASTA domain-containing protein</fullName>
    </submittedName>
</protein>
<dbReference type="EMBL" id="QRUP01000001">
    <property type="protein sequence ID" value="RGR76939.1"/>
    <property type="molecule type" value="Genomic_DNA"/>
</dbReference>
<feature type="domain" description="PASTA" evidence="2">
    <location>
        <begin position="179"/>
        <end position="245"/>
    </location>
</feature>
<dbReference type="Gene3D" id="3.30.10.20">
    <property type="match status" value="6"/>
</dbReference>
<gene>
    <name evidence="3" type="ORF">DWY25_01195</name>
</gene>
<dbReference type="SMART" id="SM00740">
    <property type="entry name" value="PASTA"/>
    <property type="match status" value="7"/>
</dbReference>
<keyword evidence="1" id="KW-1133">Transmembrane helix</keyword>
<evidence type="ECO:0000259" key="2">
    <source>
        <dbReference type="PROSITE" id="PS51178"/>
    </source>
</evidence>
<reference evidence="3 4" key="1">
    <citation type="submission" date="2018-08" db="EMBL/GenBank/DDBJ databases">
        <title>A genome reference for cultivated species of the human gut microbiota.</title>
        <authorList>
            <person name="Zou Y."/>
            <person name="Xue W."/>
            <person name="Luo G."/>
        </authorList>
    </citation>
    <scope>NUCLEOTIDE SEQUENCE [LARGE SCALE GENOMIC DNA]</scope>
    <source>
        <strain evidence="3 4">AF24-29</strain>
    </source>
</reference>
<keyword evidence="1" id="KW-0812">Transmembrane</keyword>
<dbReference type="PROSITE" id="PS51178">
    <property type="entry name" value="PASTA"/>
    <property type="match status" value="5"/>
</dbReference>
<dbReference type="InterPro" id="IPR005543">
    <property type="entry name" value="PASTA_dom"/>
</dbReference>
<keyword evidence="4" id="KW-1185">Reference proteome</keyword>
<feature type="domain" description="PASTA" evidence="2">
    <location>
        <begin position="246"/>
        <end position="310"/>
    </location>
</feature>
<dbReference type="Pfam" id="PF03793">
    <property type="entry name" value="PASTA"/>
    <property type="match status" value="5"/>
</dbReference>
<feature type="domain" description="PASTA" evidence="2">
    <location>
        <begin position="105"/>
        <end position="174"/>
    </location>
</feature>
<evidence type="ECO:0000313" key="3">
    <source>
        <dbReference type="EMBL" id="RGR76939.1"/>
    </source>
</evidence>
<dbReference type="Proteomes" id="UP000284178">
    <property type="component" value="Unassembled WGS sequence"/>
</dbReference>
<dbReference type="GeneID" id="83014023"/>
<accession>A0A412G6R0</accession>
<feature type="domain" description="PASTA" evidence="2">
    <location>
        <begin position="36"/>
        <end position="104"/>
    </location>
</feature>